<evidence type="ECO:0000313" key="6">
    <source>
        <dbReference type="Ensembl" id="ENSCVAP00000026059.1"/>
    </source>
</evidence>
<feature type="repeat" description="ANK" evidence="4">
    <location>
        <begin position="42"/>
        <end position="74"/>
    </location>
</feature>
<protein>
    <submittedName>
        <fullName evidence="6">Ankyrin repeat and SOCS box containing 3</fullName>
    </submittedName>
</protein>
<dbReference type="InterPro" id="IPR036036">
    <property type="entry name" value="SOCS_box-like_dom_sf"/>
</dbReference>
<dbReference type="Gene3D" id="1.10.750.20">
    <property type="entry name" value="SOCS box"/>
    <property type="match status" value="1"/>
</dbReference>
<dbReference type="InterPro" id="IPR001496">
    <property type="entry name" value="SOCS_box"/>
</dbReference>
<evidence type="ECO:0000256" key="2">
    <source>
        <dbReference type="ARBA" id="ARBA00022737"/>
    </source>
</evidence>
<dbReference type="SUPFAM" id="SSF158235">
    <property type="entry name" value="SOCS box-like"/>
    <property type="match status" value="1"/>
</dbReference>
<dbReference type="SMART" id="SM00969">
    <property type="entry name" value="SOCS_box"/>
    <property type="match status" value="1"/>
</dbReference>
<dbReference type="GeneTree" id="ENSGT00940000159080"/>
<keyword evidence="3 4" id="KW-0040">ANK repeat</keyword>
<dbReference type="SUPFAM" id="SSF48403">
    <property type="entry name" value="Ankyrin repeat"/>
    <property type="match status" value="1"/>
</dbReference>
<dbReference type="Pfam" id="PF13637">
    <property type="entry name" value="Ank_4"/>
    <property type="match status" value="1"/>
</dbReference>
<dbReference type="PANTHER" id="PTHR24198">
    <property type="entry name" value="ANKYRIN REPEAT AND PROTEIN KINASE DOMAIN-CONTAINING PROTEIN"/>
    <property type="match status" value="1"/>
</dbReference>
<name>A0A3Q2E3Y5_CYPVA</name>
<reference evidence="6" key="2">
    <citation type="submission" date="2025-09" db="UniProtKB">
        <authorList>
            <consortium name="Ensembl"/>
        </authorList>
    </citation>
    <scope>IDENTIFICATION</scope>
</reference>
<dbReference type="PROSITE" id="PS50297">
    <property type="entry name" value="ANK_REP_REGION"/>
    <property type="match status" value="1"/>
</dbReference>
<dbReference type="InterPro" id="IPR002110">
    <property type="entry name" value="Ankyrin_rpt"/>
</dbReference>
<dbReference type="SMART" id="SM00253">
    <property type="entry name" value="SOCS"/>
    <property type="match status" value="1"/>
</dbReference>
<dbReference type="PROSITE" id="PS50088">
    <property type="entry name" value="ANK_REPEAT"/>
    <property type="match status" value="1"/>
</dbReference>
<comment type="pathway">
    <text evidence="1">Protein modification; protein ubiquitination.</text>
</comment>
<dbReference type="AlphaFoldDB" id="A0A3Q2E3Y5"/>
<sequence>MDFTECYEDTVSSAAAAARSGCRRQLRRLIDRGCSVDGRDNRGWNPLHEAAAEGHQDCVDLLLERGADPNMACSDDWPQLPIHAAAQFGRIRILRRLIEVTDRRCDGGEGMVSPLYVAISSEQSSSAELLLKEGYSADAQDCRLALGFPSPLSLVTHDRNLNVSVCRDSVKLLLAAGAALKAEEWTYALATDKTDLLELILDYRWIRGPEAFHKDIPAGRHGGKTVLKLQELRELVCVALSQVNFASCWLPVLLNKGLDPYLLLHPHIGNLGTSRSFWYPVKMPTSVRMLLPEHSADGSFLHISASVPSLFHLCRLKVRDALGPDQLMTTDAVQQLPVPSPLHVFLQFRDIQKPSYTLCLVYGILTVRTPPSASLSVSHLI</sequence>
<dbReference type="OMA" id="DCRSPMC"/>
<keyword evidence="7" id="KW-1185">Reference proteome</keyword>
<evidence type="ECO:0000256" key="3">
    <source>
        <dbReference type="ARBA" id="ARBA00023043"/>
    </source>
</evidence>
<dbReference type="GO" id="GO:0035556">
    <property type="term" value="P:intracellular signal transduction"/>
    <property type="evidence" value="ECO:0007669"/>
    <property type="project" value="InterPro"/>
</dbReference>
<evidence type="ECO:0000256" key="4">
    <source>
        <dbReference type="PROSITE-ProRule" id="PRU00023"/>
    </source>
</evidence>
<accession>A0A3Q2E3Y5</accession>
<organism evidence="6 7">
    <name type="scientific">Cyprinodon variegatus</name>
    <name type="common">Sheepshead minnow</name>
    <dbReference type="NCBI Taxonomy" id="28743"/>
    <lineage>
        <taxon>Eukaryota</taxon>
        <taxon>Metazoa</taxon>
        <taxon>Chordata</taxon>
        <taxon>Craniata</taxon>
        <taxon>Vertebrata</taxon>
        <taxon>Euteleostomi</taxon>
        <taxon>Actinopterygii</taxon>
        <taxon>Neopterygii</taxon>
        <taxon>Teleostei</taxon>
        <taxon>Neoteleostei</taxon>
        <taxon>Acanthomorphata</taxon>
        <taxon>Ovalentaria</taxon>
        <taxon>Atherinomorphae</taxon>
        <taxon>Cyprinodontiformes</taxon>
        <taxon>Cyprinodontidae</taxon>
        <taxon>Cyprinodon</taxon>
    </lineage>
</organism>
<dbReference type="SMART" id="SM00248">
    <property type="entry name" value="ANK"/>
    <property type="match status" value="2"/>
</dbReference>
<dbReference type="GO" id="GO:0016567">
    <property type="term" value="P:protein ubiquitination"/>
    <property type="evidence" value="ECO:0007669"/>
    <property type="project" value="UniProtKB-UniPathway"/>
</dbReference>
<evidence type="ECO:0000259" key="5">
    <source>
        <dbReference type="PROSITE" id="PS50225"/>
    </source>
</evidence>
<dbReference type="GO" id="GO:0005737">
    <property type="term" value="C:cytoplasm"/>
    <property type="evidence" value="ECO:0007669"/>
    <property type="project" value="TreeGrafter"/>
</dbReference>
<dbReference type="STRING" id="28743.ENSCVAP00000026059"/>
<dbReference type="Pfam" id="PF07525">
    <property type="entry name" value="SOCS_box"/>
    <property type="match status" value="1"/>
</dbReference>
<dbReference type="Gene3D" id="1.25.40.20">
    <property type="entry name" value="Ankyrin repeat-containing domain"/>
    <property type="match status" value="1"/>
</dbReference>
<dbReference type="Proteomes" id="UP000265020">
    <property type="component" value="Unassembled WGS sequence"/>
</dbReference>
<dbReference type="InterPro" id="IPR036770">
    <property type="entry name" value="Ankyrin_rpt-contain_sf"/>
</dbReference>
<dbReference type="UniPathway" id="UPA00143"/>
<keyword evidence="2" id="KW-0677">Repeat</keyword>
<reference evidence="6" key="1">
    <citation type="submission" date="2025-08" db="UniProtKB">
        <authorList>
            <consortium name="Ensembl"/>
        </authorList>
    </citation>
    <scope>IDENTIFICATION</scope>
</reference>
<dbReference type="Ensembl" id="ENSCVAT00000000068.1">
    <property type="protein sequence ID" value="ENSCVAP00000026059.1"/>
    <property type="gene ID" value="ENSCVAG00000011324.1"/>
</dbReference>
<dbReference type="PANTHER" id="PTHR24198:SF184">
    <property type="entry name" value="ANKYRIN REPEAT AND SOCS BOX CONTAINING 3"/>
    <property type="match status" value="1"/>
</dbReference>
<feature type="domain" description="SOCS box" evidence="5">
    <location>
        <begin position="301"/>
        <end position="352"/>
    </location>
</feature>
<proteinExistence type="predicted"/>
<dbReference type="PROSITE" id="PS50225">
    <property type="entry name" value="SOCS"/>
    <property type="match status" value="1"/>
</dbReference>
<evidence type="ECO:0000313" key="7">
    <source>
        <dbReference type="Proteomes" id="UP000265020"/>
    </source>
</evidence>
<evidence type="ECO:0000256" key="1">
    <source>
        <dbReference type="ARBA" id="ARBA00004906"/>
    </source>
</evidence>